<name>A0A118JXW6_CYNCS</name>
<evidence type="ECO:0000313" key="2">
    <source>
        <dbReference type="Proteomes" id="UP000243975"/>
    </source>
</evidence>
<evidence type="ECO:0000313" key="1">
    <source>
        <dbReference type="EMBL" id="KVH96987.1"/>
    </source>
</evidence>
<protein>
    <submittedName>
        <fullName evidence="1">Uncharacterized protein</fullName>
    </submittedName>
</protein>
<feature type="non-terminal residue" evidence="1">
    <location>
        <position position="365"/>
    </location>
</feature>
<organism evidence="1 2">
    <name type="scientific">Cynara cardunculus var. scolymus</name>
    <name type="common">Globe artichoke</name>
    <name type="synonym">Cynara scolymus</name>
    <dbReference type="NCBI Taxonomy" id="59895"/>
    <lineage>
        <taxon>Eukaryota</taxon>
        <taxon>Viridiplantae</taxon>
        <taxon>Streptophyta</taxon>
        <taxon>Embryophyta</taxon>
        <taxon>Tracheophyta</taxon>
        <taxon>Spermatophyta</taxon>
        <taxon>Magnoliopsida</taxon>
        <taxon>eudicotyledons</taxon>
        <taxon>Gunneridae</taxon>
        <taxon>Pentapetalae</taxon>
        <taxon>asterids</taxon>
        <taxon>campanulids</taxon>
        <taxon>Asterales</taxon>
        <taxon>Asteraceae</taxon>
        <taxon>Carduoideae</taxon>
        <taxon>Cardueae</taxon>
        <taxon>Carduinae</taxon>
        <taxon>Cynara</taxon>
    </lineage>
</organism>
<reference evidence="1 2" key="1">
    <citation type="journal article" date="2016" name="Sci. Rep.">
        <title>The genome sequence of the outbreeding globe artichoke constructed de novo incorporating a phase-aware low-pass sequencing strategy of F1 progeny.</title>
        <authorList>
            <person name="Scaglione D."/>
            <person name="Reyes-Chin-Wo S."/>
            <person name="Acquadro A."/>
            <person name="Froenicke L."/>
            <person name="Portis E."/>
            <person name="Beitel C."/>
            <person name="Tirone M."/>
            <person name="Mauro R."/>
            <person name="Lo Monaco A."/>
            <person name="Mauromicale G."/>
            <person name="Faccioli P."/>
            <person name="Cattivelli L."/>
            <person name="Rieseberg L."/>
            <person name="Michelmore R."/>
            <person name="Lanteri S."/>
        </authorList>
    </citation>
    <scope>NUCLEOTIDE SEQUENCE [LARGE SCALE GENOMIC DNA]</scope>
    <source>
        <strain evidence="1">2C</strain>
    </source>
</reference>
<proteinExistence type="predicted"/>
<sequence>MTFHSPRKRFRRLTVFINDQARFTLLSRDSQIPHDSADFVEFVWSDSSDSGLTCEAIQAIQAILWRFSKATTFGGSNIDPTAWEEKNCKEGRLPYNIWETVVDLLELEMALLAAFKLAGNPETSFSINICAEVELNPACISDQLHSLKPGREKHNKIPYIHEVAQGISKHMLEPTYIVVTKEEEPYQQGRKFNFLGCHEALDLLTTSIGDDLTFSGITRREATDLCINEALAFRGNMLGEVLGDCTTNTGDKLASSDFIPGQESDCAQGTISGTLTGIGDVLASDIAQETTLIDFSTVMLEPKGYIIFLARSQIFTTPEEAPAATKTSVESKATDSIGLVWPLRLCTYHKGNHHLRSDARFDYYR</sequence>
<dbReference type="Gramene" id="KVH96987">
    <property type="protein sequence ID" value="KVH96987"/>
    <property type="gene ID" value="Ccrd_000918"/>
</dbReference>
<dbReference type="AlphaFoldDB" id="A0A118JXW6"/>
<keyword evidence="2" id="KW-1185">Reference proteome</keyword>
<gene>
    <name evidence="1" type="ORF">Ccrd_000918</name>
</gene>
<comment type="caution">
    <text evidence="1">The sequence shown here is derived from an EMBL/GenBank/DDBJ whole genome shotgun (WGS) entry which is preliminary data.</text>
</comment>
<dbReference type="EMBL" id="LEKV01003907">
    <property type="protein sequence ID" value="KVH96987.1"/>
    <property type="molecule type" value="Genomic_DNA"/>
</dbReference>
<dbReference type="Proteomes" id="UP000243975">
    <property type="component" value="Unassembled WGS sequence"/>
</dbReference>
<accession>A0A118JXW6</accession>